<dbReference type="EC" id="3.1.1.-" evidence="3"/>
<evidence type="ECO:0000256" key="1">
    <source>
        <dbReference type="ARBA" id="ARBA00005964"/>
    </source>
</evidence>
<reference evidence="7" key="1">
    <citation type="journal article" date="2019" name="Int. J. Syst. Evol. Microbiol.">
        <title>The Global Catalogue of Microorganisms (GCM) 10K type strain sequencing project: providing services to taxonomists for standard genome sequencing and annotation.</title>
        <authorList>
            <consortium name="The Broad Institute Genomics Platform"/>
            <consortium name="The Broad Institute Genome Sequencing Center for Infectious Disease"/>
            <person name="Wu L."/>
            <person name="Ma J."/>
        </authorList>
    </citation>
    <scope>NUCLEOTIDE SEQUENCE [LARGE SCALE GENOMIC DNA]</scope>
    <source>
        <strain evidence="7">JCM 3325</strain>
    </source>
</reference>
<dbReference type="Pfam" id="PF00135">
    <property type="entry name" value="COesterase"/>
    <property type="match status" value="1"/>
</dbReference>
<dbReference type="InterPro" id="IPR002018">
    <property type="entry name" value="CarbesteraseB"/>
</dbReference>
<evidence type="ECO:0000259" key="5">
    <source>
        <dbReference type="Pfam" id="PF00135"/>
    </source>
</evidence>
<proteinExistence type="inferred from homology"/>
<feature type="signal peptide" evidence="3">
    <location>
        <begin position="1"/>
        <end position="30"/>
    </location>
</feature>
<keyword evidence="2 3" id="KW-0378">Hydrolase</keyword>
<evidence type="ECO:0000256" key="4">
    <source>
        <dbReference type="SAM" id="MobiDB-lite"/>
    </source>
</evidence>
<dbReference type="InterPro" id="IPR050309">
    <property type="entry name" value="Type-B_Carboxylest/Lipase"/>
</dbReference>
<feature type="domain" description="Carboxylesterase type B" evidence="5">
    <location>
        <begin position="33"/>
        <end position="499"/>
    </location>
</feature>
<name>A0ABP5VFR5_9ACTN</name>
<evidence type="ECO:0000313" key="6">
    <source>
        <dbReference type="EMBL" id="GAA2399113.1"/>
    </source>
</evidence>
<dbReference type="PANTHER" id="PTHR11559">
    <property type="entry name" value="CARBOXYLESTERASE"/>
    <property type="match status" value="1"/>
</dbReference>
<protein>
    <recommendedName>
        <fullName evidence="3">Carboxylic ester hydrolase</fullName>
        <ecNumber evidence="3">3.1.1.-</ecNumber>
    </recommendedName>
</protein>
<dbReference type="EMBL" id="BAAARW010000001">
    <property type="protein sequence ID" value="GAA2399113.1"/>
    <property type="molecule type" value="Genomic_DNA"/>
</dbReference>
<dbReference type="Proteomes" id="UP001501231">
    <property type="component" value="Unassembled WGS sequence"/>
</dbReference>
<accession>A0ABP5VFR5</accession>
<comment type="caution">
    <text evidence="6">The sequence shown here is derived from an EMBL/GenBank/DDBJ whole genome shotgun (WGS) entry which is preliminary data.</text>
</comment>
<comment type="similarity">
    <text evidence="1 3">Belongs to the type-B carboxylesterase/lipase family.</text>
</comment>
<gene>
    <name evidence="6" type="ORF">GCM10010191_02450</name>
</gene>
<keyword evidence="7" id="KW-1185">Reference proteome</keyword>
<dbReference type="SUPFAM" id="SSF53474">
    <property type="entry name" value="alpha/beta-Hydrolases"/>
    <property type="match status" value="1"/>
</dbReference>
<dbReference type="Gene3D" id="3.40.50.1820">
    <property type="entry name" value="alpha/beta hydrolase"/>
    <property type="match status" value="1"/>
</dbReference>
<feature type="chain" id="PRO_5044984924" description="Carboxylic ester hydrolase" evidence="3">
    <location>
        <begin position="31"/>
        <end position="520"/>
    </location>
</feature>
<evidence type="ECO:0000256" key="3">
    <source>
        <dbReference type="RuleBase" id="RU361235"/>
    </source>
</evidence>
<dbReference type="InterPro" id="IPR019826">
    <property type="entry name" value="Carboxylesterase_B_AS"/>
</dbReference>
<evidence type="ECO:0000313" key="7">
    <source>
        <dbReference type="Proteomes" id="UP001501231"/>
    </source>
</evidence>
<dbReference type="InterPro" id="IPR029058">
    <property type="entry name" value="AB_hydrolase_fold"/>
</dbReference>
<keyword evidence="3" id="KW-0732">Signal</keyword>
<sequence>MPTLMTKKRSTVAVLGAAVAVGAFVPGASADDAAQVRTVEGPVRGTVSKDVRTFQGIPYAAPPTGERRWRPPQPARPWSAPLDASKPRASCPQPSDQPIAVPSQNEDCLYLNVTTPAKTRGPLPVIVWIHGGSFVYGDGAGYGAAKLAAEGNVVVSINYRLGVFGFLSHLGLDAPANLGLLDQQATLKWVRRNASAFGGDARNVTIMGQSGGGYSVCSQLVSPGARGLFDKAIVQSAGCVGDDAAMTLKKAQENGLATAKAAGCENTDDADACLRRRSVPQLLAASESGHEGYRPVVDGAVLPMSPARAFAAGAFQRVPVLHGSTHDEESGRVGAEETVLGRPLTKDDYVKKVTETFGSDAQKVLAEYPVDAHGSAGAALTAVMTDSQWSTDAFDTQRALSRHVPVYAYDFAEKESPYFQGFPRPSFPLGTGHMIDQAYLFEYKLFEPLNEPQAELSDATISYWSAFARTGEPRAAGLPKWARFTPQGRYVQKLASGNGGIGRTDFAADHRYAFWTSLQR</sequence>
<dbReference type="PROSITE" id="PS00122">
    <property type="entry name" value="CARBOXYLESTERASE_B_1"/>
    <property type="match status" value="1"/>
</dbReference>
<organism evidence="6 7">
    <name type="scientific">Actinomadura vinacea</name>
    <dbReference type="NCBI Taxonomy" id="115336"/>
    <lineage>
        <taxon>Bacteria</taxon>
        <taxon>Bacillati</taxon>
        <taxon>Actinomycetota</taxon>
        <taxon>Actinomycetes</taxon>
        <taxon>Streptosporangiales</taxon>
        <taxon>Thermomonosporaceae</taxon>
        <taxon>Actinomadura</taxon>
    </lineage>
</organism>
<feature type="region of interest" description="Disordered" evidence="4">
    <location>
        <begin position="56"/>
        <end position="98"/>
    </location>
</feature>
<evidence type="ECO:0000256" key="2">
    <source>
        <dbReference type="ARBA" id="ARBA00022801"/>
    </source>
</evidence>